<gene>
    <name evidence="1" type="ORF">SLS62_001327</name>
</gene>
<sequence length="255" mass="26624">MDLPEVAVDPRHYPDCCLSISTRLLDTLTDAFSTAIVGAGAGGTGTGLVLSIGSGSGLLEALLLSRWSSSPSPSAAPDPNTLNRNRTLLQIEGVEIRSSPPVNRYLPDPENLTIVKGSWDVISPRARRAATATARSTPTSAVRGLMFVYPRSPGLVGKYVRDFAAASAAAVAETVEAEAGVETEETKGTTTSTIRPVSLKSVVWLGHRSDWPDFEPCFAAVPGLDAATVEVVGGADAGLVEYEMMAVMAVRGAVP</sequence>
<comment type="caution">
    <text evidence="1">The sequence shown here is derived from an EMBL/GenBank/DDBJ whole genome shotgun (WGS) entry which is preliminary data.</text>
</comment>
<dbReference type="AlphaFoldDB" id="A0AAN9UY36"/>
<accession>A0AAN9UY36</accession>
<reference evidence="1 2" key="1">
    <citation type="submission" date="2024-02" db="EMBL/GenBank/DDBJ databases">
        <title>De novo assembly and annotation of 12 fungi associated with fruit tree decline syndrome in Ontario, Canada.</title>
        <authorList>
            <person name="Sulman M."/>
            <person name="Ellouze W."/>
            <person name="Ilyukhin E."/>
        </authorList>
    </citation>
    <scope>NUCLEOTIDE SEQUENCE [LARGE SCALE GENOMIC DNA]</scope>
    <source>
        <strain evidence="1 2">M11/M66-122</strain>
    </source>
</reference>
<keyword evidence="2" id="KW-1185">Reference proteome</keyword>
<proteinExistence type="predicted"/>
<name>A0AAN9UY36_9PEZI</name>
<evidence type="ECO:0000313" key="2">
    <source>
        <dbReference type="Proteomes" id="UP001320420"/>
    </source>
</evidence>
<dbReference type="Proteomes" id="UP001320420">
    <property type="component" value="Unassembled WGS sequence"/>
</dbReference>
<organism evidence="1 2">
    <name type="scientific">Diatrype stigma</name>
    <dbReference type="NCBI Taxonomy" id="117547"/>
    <lineage>
        <taxon>Eukaryota</taxon>
        <taxon>Fungi</taxon>
        <taxon>Dikarya</taxon>
        <taxon>Ascomycota</taxon>
        <taxon>Pezizomycotina</taxon>
        <taxon>Sordariomycetes</taxon>
        <taxon>Xylariomycetidae</taxon>
        <taxon>Xylariales</taxon>
        <taxon>Diatrypaceae</taxon>
        <taxon>Diatrype</taxon>
    </lineage>
</organism>
<dbReference type="EMBL" id="JAKJXP020000006">
    <property type="protein sequence ID" value="KAK7756493.1"/>
    <property type="molecule type" value="Genomic_DNA"/>
</dbReference>
<protein>
    <submittedName>
        <fullName evidence="1">Uncharacterized protein</fullName>
    </submittedName>
</protein>
<evidence type="ECO:0000313" key="1">
    <source>
        <dbReference type="EMBL" id="KAK7756493.1"/>
    </source>
</evidence>